<feature type="signal peptide" evidence="2">
    <location>
        <begin position="1"/>
        <end position="19"/>
    </location>
</feature>
<evidence type="ECO:0000256" key="1">
    <source>
        <dbReference type="SAM" id="MobiDB-lite"/>
    </source>
</evidence>
<evidence type="ECO:0000313" key="3">
    <source>
        <dbReference type="Proteomes" id="UP000301870"/>
    </source>
</evidence>
<dbReference type="RefSeq" id="XP_022816398.1">
    <property type="nucleotide sequence ID" value="XM_022960630.1"/>
</dbReference>
<sequence>MKFIVTLLLVVALVDLIHCTPTDRKADYIIDNSSSKDPEDKPVPSSVTEKWEVAGSAAEVVNLDDSVPVKTNEETKSPIATTEPTSSDNFINSFWYSNFANLAGDPQKYVFCGNKW</sequence>
<dbReference type="KEGG" id="sliu:111349500"/>
<gene>
    <name evidence="4" type="primary">LOC111349500</name>
</gene>
<keyword evidence="2" id="KW-0732">Signal</keyword>
<dbReference type="GeneID" id="111349500"/>
<protein>
    <submittedName>
        <fullName evidence="4">Uncharacterized protein LOC111349500</fullName>
    </submittedName>
</protein>
<dbReference type="Proteomes" id="UP000301870">
    <property type="component" value="Chromosome 1"/>
</dbReference>
<dbReference type="AlphaFoldDB" id="A0A9J7DSC2"/>
<keyword evidence="3" id="KW-1185">Reference proteome</keyword>
<proteinExistence type="predicted"/>
<evidence type="ECO:0000256" key="2">
    <source>
        <dbReference type="SAM" id="SignalP"/>
    </source>
</evidence>
<organism evidence="3 4">
    <name type="scientific">Spodoptera litura</name>
    <name type="common">Asian cotton leafworm</name>
    <dbReference type="NCBI Taxonomy" id="69820"/>
    <lineage>
        <taxon>Eukaryota</taxon>
        <taxon>Metazoa</taxon>
        <taxon>Ecdysozoa</taxon>
        <taxon>Arthropoda</taxon>
        <taxon>Hexapoda</taxon>
        <taxon>Insecta</taxon>
        <taxon>Pterygota</taxon>
        <taxon>Neoptera</taxon>
        <taxon>Endopterygota</taxon>
        <taxon>Lepidoptera</taxon>
        <taxon>Glossata</taxon>
        <taxon>Ditrysia</taxon>
        <taxon>Noctuoidea</taxon>
        <taxon>Noctuidae</taxon>
        <taxon>Amphipyrinae</taxon>
        <taxon>Spodoptera</taxon>
    </lineage>
</organism>
<evidence type="ECO:0000313" key="4">
    <source>
        <dbReference type="RefSeq" id="XP_022816398.1"/>
    </source>
</evidence>
<name>A0A9J7DSC2_SPOLT</name>
<feature type="chain" id="PRO_5039936373" evidence="2">
    <location>
        <begin position="20"/>
        <end position="116"/>
    </location>
</feature>
<reference evidence="4" key="1">
    <citation type="submission" date="2025-08" db="UniProtKB">
        <authorList>
            <consortium name="RefSeq"/>
        </authorList>
    </citation>
    <scope>IDENTIFICATION</scope>
    <source>
        <strain evidence="4">Ishihara</strain>
        <tissue evidence="4">Whole body</tissue>
    </source>
</reference>
<feature type="compositionally biased region" description="Basic and acidic residues" evidence="1">
    <location>
        <begin position="29"/>
        <end position="42"/>
    </location>
</feature>
<feature type="region of interest" description="Disordered" evidence="1">
    <location>
        <begin position="29"/>
        <end position="48"/>
    </location>
</feature>
<accession>A0A9J7DSC2</accession>